<evidence type="ECO:0000256" key="8">
    <source>
        <dbReference type="ARBA" id="ARBA00023065"/>
    </source>
</evidence>
<evidence type="ECO:0000256" key="10">
    <source>
        <dbReference type="ARBA" id="ARBA00023310"/>
    </source>
</evidence>
<keyword evidence="4 11" id="KW-0138">CF(0)</keyword>
<dbReference type="RefSeq" id="WP_201366539.1">
    <property type="nucleotide sequence ID" value="NZ_BNJJ01000030.1"/>
</dbReference>
<dbReference type="CDD" id="cd00310">
    <property type="entry name" value="ATP-synt_Fo_a_6"/>
    <property type="match status" value="1"/>
</dbReference>
<accession>A0ABQ3VRU1</accession>
<dbReference type="PROSITE" id="PS00449">
    <property type="entry name" value="ATPASE_A"/>
    <property type="match status" value="1"/>
</dbReference>
<keyword evidence="14" id="KW-1185">Reference proteome</keyword>
<evidence type="ECO:0000256" key="12">
    <source>
        <dbReference type="RuleBase" id="RU000483"/>
    </source>
</evidence>
<keyword evidence="7 11" id="KW-1133">Transmembrane helix</keyword>
<dbReference type="Gene3D" id="1.20.120.220">
    <property type="entry name" value="ATP synthase, F0 complex, subunit A"/>
    <property type="match status" value="1"/>
</dbReference>
<dbReference type="Pfam" id="PF00119">
    <property type="entry name" value="ATP-synt_A"/>
    <property type="match status" value="1"/>
</dbReference>
<comment type="caution">
    <text evidence="13">The sequence shown here is derived from an EMBL/GenBank/DDBJ whole genome shotgun (WGS) entry which is preliminary data.</text>
</comment>
<evidence type="ECO:0000256" key="5">
    <source>
        <dbReference type="ARBA" id="ARBA00022692"/>
    </source>
</evidence>
<feature type="transmembrane region" description="Helical" evidence="11">
    <location>
        <begin position="236"/>
        <end position="261"/>
    </location>
</feature>
<keyword evidence="11" id="KW-1003">Cell membrane</keyword>
<evidence type="ECO:0000313" key="13">
    <source>
        <dbReference type="EMBL" id="GHO88997.1"/>
    </source>
</evidence>
<feature type="transmembrane region" description="Helical" evidence="11">
    <location>
        <begin position="145"/>
        <end position="167"/>
    </location>
</feature>
<gene>
    <name evidence="11 13" type="primary">atpB</name>
    <name evidence="13" type="ORF">KSZ_70030</name>
</gene>
<sequence>MNLWRLPNITIAPEVIIPGTWITNTLLCTWISIICLLVVLYFGTRRQDLIPSGLQNAVEWLVEFLQNLVEGVAGKERGKRFFPLVSTFFIFILVCNVLDVIPGVDTIGTIHLEKAGTIIHGPFLFGDASNQITPWLRPPTTDLNLTLAMALVSVVVTQILGFSMLGFKDQISKYLNFKAIKEKGGMGIVDLLVGLLEIISELGRLISFSFRLFGNIFAGSVLLSVFAYLLPVVADIIFIPFELFVAVIQAFVFAFLTLLFMQIGTISHSHHDEGEHEVHHEYEGSAVTTH</sequence>
<evidence type="ECO:0000256" key="6">
    <source>
        <dbReference type="ARBA" id="ARBA00022781"/>
    </source>
</evidence>
<keyword evidence="9 11" id="KW-0472">Membrane</keyword>
<dbReference type="Proteomes" id="UP000635565">
    <property type="component" value="Unassembled WGS sequence"/>
</dbReference>
<comment type="subcellular location">
    <subcellularLocation>
        <location evidence="11 12">Cell membrane</location>
        <topology evidence="11 12">Multi-pass membrane protein</topology>
    </subcellularLocation>
    <subcellularLocation>
        <location evidence="1">Membrane</location>
        <topology evidence="1">Multi-pass membrane protein</topology>
    </subcellularLocation>
</comment>
<dbReference type="EMBL" id="BNJJ01000030">
    <property type="protein sequence ID" value="GHO88997.1"/>
    <property type="molecule type" value="Genomic_DNA"/>
</dbReference>
<name>A0ABQ3VRU1_9CHLR</name>
<evidence type="ECO:0000256" key="7">
    <source>
        <dbReference type="ARBA" id="ARBA00022989"/>
    </source>
</evidence>
<keyword evidence="5 11" id="KW-0812">Transmembrane</keyword>
<dbReference type="InterPro" id="IPR023011">
    <property type="entry name" value="ATP_synth_F0_asu_AS"/>
</dbReference>
<comment type="similarity">
    <text evidence="2 11 12">Belongs to the ATPase A chain family.</text>
</comment>
<comment type="function">
    <text evidence="11 12">Key component of the proton channel; it plays a direct role in the translocation of protons across the membrane.</text>
</comment>
<dbReference type="InterPro" id="IPR035908">
    <property type="entry name" value="F0_ATP_A_sf"/>
</dbReference>
<evidence type="ECO:0000256" key="1">
    <source>
        <dbReference type="ARBA" id="ARBA00004141"/>
    </source>
</evidence>
<dbReference type="PANTHER" id="PTHR42823">
    <property type="entry name" value="ATP SYNTHASE SUBUNIT A, CHLOROPLASTIC"/>
    <property type="match status" value="1"/>
</dbReference>
<evidence type="ECO:0000256" key="4">
    <source>
        <dbReference type="ARBA" id="ARBA00022547"/>
    </source>
</evidence>
<evidence type="ECO:0000313" key="14">
    <source>
        <dbReference type="Proteomes" id="UP000635565"/>
    </source>
</evidence>
<feature type="transmembrane region" description="Helical" evidence="11">
    <location>
        <begin position="81"/>
        <end position="101"/>
    </location>
</feature>
<keyword evidence="10 11" id="KW-0066">ATP synthesis</keyword>
<dbReference type="HAMAP" id="MF_01393">
    <property type="entry name" value="ATP_synth_a_bact"/>
    <property type="match status" value="1"/>
</dbReference>
<evidence type="ECO:0000256" key="2">
    <source>
        <dbReference type="ARBA" id="ARBA00006810"/>
    </source>
</evidence>
<dbReference type="SUPFAM" id="SSF81336">
    <property type="entry name" value="F1F0 ATP synthase subunit A"/>
    <property type="match status" value="1"/>
</dbReference>
<evidence type="ECO:0000256" key="11">
    <source>
        <dbReference type="HAMAP-Rule" id="MF_01393"/>
    </source>
</evidence>
<protein>
    <recommendedName>
        <fullName evidence="11 12">ATP synthase subunit a</fullName>
    </recommendedName>
    <alternativeName>
        <fullName evidence="11">ATP synthase F0 sector subunit a</fullName>
    </alternativeName>
    <alternativeName>
        <fullName evidence="11">F-ATPase subunit 6</fullName>
    </alternativeName>
</protein>
<feature type="transmembrane region" description="Helical" evidence="11">
    <location>
        <begin position="212"/>
        <end position="230"/>
    </location>
</feature>
<keyword evidence="8 11" id="KW-0406">Ion transport</keyword>
<evidence type="ECO:0000256" key="9">
    <source>
        <dbReference type="ARBA" id="ARBA00023136"/>
    </source>
</evidence>
<keyword evidence="6 11" id="KW-0375">Hydrogen ion transport</keyword>
<organism evidence="13 14">
    <name type="scientific">Dictyobacter formicarum</name>
    <dbReference type="NCBI Taxonomy" id="2778368"/>
    <lineage>
        <taxon>Bacteria</taxon>
        <taxon>Bacillati</taxon>
        <taxon>Chloroflexota</taxon>
        <taxon>Ktedonobacteria</taxon>
        <taxon>Ktedonobacterales</taxon>
        <taxon>Dictyobacteraceae</taxon>
        <taxon>Dictyobacter</taxon>
    </lineage>
</organism>
<keyword evidence="3 11" id="KW-0813">Transport</keyword>
<dbReference type="NCBIfam" id="TIGR01131">
    <property type="entry name" value="ATP_synt_6_or_A"/>
    <property type="match status" value="1"/>
</dbReference>
<dbReference type="PANTHER" id="PTHR42823:SF3">
    <property type="entry name" value="ATP SYNTHASE SUBUNIT A, CHLOROPLASTIC"/>
    <property type="match status" value="1"/>
</dbReference>
<proteinExistence type="inferred from homology"/>
<dbReference type="InterPro" id="IPR045082">
    <property type="entry name" value="ATP_syn_F0_a_bact/chloroplast"/>
</dbReference>
<dbReference type="InterPro" id="IPR000568">
    <property type="entry name" value="ATP_synth_F0_asu"/>
</dbReference>
<feature type="transmembrane region" description="Helical" evidence="11">
    <location>
        <begin position="20"/>
        <end position="42"/>
    </location>
</feature>
<reference evidence="13 14" key="1">
    <citation type="journal article" date="2021" name="Int. J. Syst. Evol. Microbiol.">
        <title>Reticulibacter mediterranei gen. nov., sp. nov., within the new family Reticulibacteraceae fam. nov., and Ktedonospora formicarum gen. nov., sp. nov., Ktedonobacter robiniae sp. nov., Dictyobacter formicarum sp. nov. and Dictyobacter arantiisoli sp. nov., belonging to the class Ktedonobacteria.</title>
        <authorList>
            <person name="Yabe S."/>
            <person name="Zheng Y."/>
            <person name="Wang C.M."/>
            <person name="Sakai Y."/>
            <person name="Abe K."/>
            <person name="Yokota A."/>
            <person name="Donadio S."/>
            <person name="Cavaletti L."/>
            <person name="Monciardini P."/>
        </authorList>
    </citation>
    <scope>NUCLEOTIDE SEQUENCE [LARGE SCALE GENOMIC DNA]</scope>
    <source>
        <strain evidence="13 14">SOSP1-9</strain>
    </source>
</reference>
<evidence type="ECO:0000256" key="3">
    <source>
        <dbReference type="ARBA" id="ARBA00022448"/>
    </source>
</evidence>